<comment type="similarity">
    <text evidence="2">Belongs to the bacterial solute-binding protein 8 family.</text>
</comment>
<evidence type="ECO:0000256" key="5">
    <source>
        <dbReference type="SAM" id="SignalP"/>
    </source>
</evidence>
<dbReference type="RefSeq" id="WP_284303573.1">
    <property type="nucleotide sequence ID" value="NZ_BSUO01000001.1"/>
</dbReference>
<dbReference type="EMBL" id="BSUO01000001">
    <property type="protein sequence ID" value="GMA39744.1"/>
    <property type="molecule type" value="Genomic_DNA"/>
</dbReference>
<sequence length="334" mass="34545">MRRVVTPTVITTILALTLAGCGGQAGGAGSGGADAAAQSPAGEAGTVKVEANNGTVEVPANPQRVVALDSTAFETLQAFGITPVAAPKQLLPANMKAWADNTAILDVGTHREPKLEVIAQAKPDLIVGGKRFEKVTPDLQKLAPVIDLAPSTEKDGYVDALKKQTNSLGEIFGKKEQADQLVAGLDKAVAAAAEKTSGQKVFLANHNGGKIDNAAGRIGVLLQPLEMTDVFGTKADSESIHQDSGLAPETVAQADPDVMIVMDRDAATSTTRDTATPASQTVAAQKAWANTTFTKNDAVIYLADNFYVTEGIQAYTDAYTKIAEVLGASATATS</sequence>
<dbReference type="PANTHER" id="PTHR30532">
    <property type="entry name" value="IRON III DICITRATE-BINDING PERIPLASMIC PROTEIN"/>
    <property type="match status" value="1"/>
</dbReference>
<accession>A0ABQ6IPD4</accession>
<gene>
    <name evidence="7" type="ORF">GCM10025883_17890</name>
</gene>
<feature type="domain" description="Fe/B12 periplasmic-binding" evidence="6">
    <location>
        <begin position="64"/>
        <end position="330"/>
    </location>
</feature>
<evidence type="ECO:0000313" key="7">
    <source>
        <dbReference type="EMBL" id="GMA39744.1"/>
    </source>
</evidence>
<dbReference type="Pfam" id="PF01497">
    <property type="entry name" value="Peripla_BP_2"/>
    <property type="match status" value="1"/>
</dbReference>
<dbReference type="InterPro" id="IPR002491">
    <property type="entry name" value="ABC_transptr_periplasmic_BD"/>
</dbReference>
<dbReference type="PROSITE" id="PS51257">
    <property type="entry name" value="PROKAR_LIPOPROTEIN"/>
    <property type="match status" value="1"/>
</dbReference>
<evidence type="ECO:0000256" key="1">
    <source>
        <dbReference type="ARBA" id="ARBA00004196"/>
    </source>
</evidence>
<keyword evidence="8" id="KW-1185">Reference proteome</keyword>
<dbReference type="SUPFAM" id="SSF53807">
    <property type="entry name" value="Helical backbone' metal receptor"/>
    <property type="match status" value="1"/>
</dbReference>
<evidence type="ECO:0000259" key="6">
    <source>
        <dbReference type="PROSITE" id="PS50983"/>
    </source>
</evidence>
<feature type="chain" id="PRO_5045159542" evidence="5">
    <location>
        <begin position="28"/>
        <end position="334"/>
    </location>
</feature>
<dbReference type="PANTHER" id="PTHR30532:SF28">
    <property type="entry name" value="PETROBACTIN-BINDING PROTEIN YCLQ"/>
    <property type="match status" value="1"/>
</dbReference>
<name>A0ABQ6IPD4_9MICO</name>
<feature type="signal peptide" evidence="5">
    <location>
        <begin position="1"/>
        <end position="27"/>
    </location>
</feature>
<evidence type="ECO:0000256" key="4">
    <source>
        <dbReference type="ARBA" id="ARBA00022729"/>
    </source>
</evidence>
<proteinExistence type="inferred from homology"/>
<comment type="subcellular location">
    <subcellularLocation>
        <location evidence="1">Cell envelope</location>
    </subcellularLocation>
</comment>
<reference evidence="8" key="1">
    <citation type="journal article" date="2019" name="Int. J. Syst. Evol. Microbiol.">
        <title>The Global Catalogue of Microorganisms (GCM) 10K type strain sequencing project: providing services to taxonomists for standard genome sequencing and annotation.</title>
        <authorList>
            <consortium name="The Broad Institute Genomics Platform"/>
            <consortium name="The Broad Institute Genome Sequencing Center for Infectious Disease"/>
            <person name="Wu L."/>
            <person name="Ma J."/>
        </authorList>
    </citation>
    <scope>NUCLEOTIDE SEQUENCE [LARGE SCALE GENOMIC DNA]</scope>
    <source>
        <strain evidence="8">NBRC 113072</strain>
    </source>
</reference>
<dbReference type="InterPro" id="IPR051313">
    <property type="entry name" value="Bact_iron-sidero_bind"/>
</dbReference>
<dbReference type="PROSITE" id="PS50983">
    <property type="entry name" value="FE_B12_PBP"/>
    <property type="match status" value="1"/>
</dbReference>
<organism evidence="7 8">
    <name type="scientific">Mobilicoccus caccae</name>
    <dbReference type="NCBI Taxonomy" id="1859295"/>
    <lineage>
        <taxon>Bacteria</taxon>
        <taxon>Bacillati</taxon>
        <taxon>Actinomycetota</taxon>
        <taxon>Actinomycetes</taxon>
        <taxon>Micrococcales</taxon>
        <taxon>Dermatophilaceae</taxon>
        <taxon>Mobilicoccus</taxon>
    </lineage>
</organism>
<evidence type="ECO:0000256" key="2">
    <source>
        <dbReference type="ARBA" id="ARBA00008814"/>
    </source>
</evidence>
<protein>
    <submittedName>
        <fullName evidence="7">Iron ABC transporter substrate-binding protein</fullName>
    </submittedName>
</protein>
<evidence type="ECO:0000256" key="3">
    <source>
        <dbReference type="ARBA" id="ARBA00022448"/>
    </source>
</evidence>
<dbReference type="Proteomes" id="UP001157126">
    <property type="component" value="Unassembled WGS sequence"/>
</dbReference>
<comment type="caution">
    <text evidence="7">The sequence shown here is derived from an EMBL/GenBank/DDBJ whole genome shotgun (WGS) entry which is preliminary data.</text>
</comment>
<dbReference type="Gene3D" id="3.40.50.1980">
    <property type="entry name" value="Nitrogenase molybdenum iron protein domain"/>
    <property type="match status" value="2"/>
</dbReference>
<keyword evidence="4 5" id="KW-0732">Signal</keyword>
<keyword evidence="3" id="KW-0813">Transport</keyword>
<evidence type="ECO:0000313" key="8">
    <source>
        <dbReference type="Proteomes" id="UP001157126"/>
    </source>
</evidence>